<dbReference type="PANTHER" id="PTHR35936">
    <property type="entry name" value="MEMBRANE-BOUND LYTIC MUREIN TRANSGLYCOSYLASE F"/>
    <property type="match status" value="1"/>
</dbReference>
<evidence type="ECO:0000313" key="5">
    <source>
        <dbReference type="Proteomes" id="UP000011864"/>
    </source>
</evidence>
<sequence length="245" mass="28485">MFKYYVFIFSTLISTITSGKVVVMAFSQEIPPYIYEKNNKGIEIDIISSALAYKGHTLKPLYFPLGRVPIAFSNRQVDAAMGDMGVNLALKGGFYADPAVIYDNVFITLKSRDISIKNPSDLDSLLIASFQGAEIRYPDWLQKVVQEKRFFGVSDQFTQVMLLYLRRYDVVLSDRYIFQYFVDQLKLRENFEAKEVVEYSFSDVEPADYRPIFRDEITRNDFNLGLKKLKESGEFQKIYDRYMNL</sequence>
<dbReference type="STRING" id="1129794.C427_2129"/>
<dbReference type="SMART" id="SM00062">
    <property type="entry name" value="PBPb"/>
    <property type="match status" value="1"/>
</dbReference>
<accession>M4RNP8</accession>
<dbReference type="InterPro" id="IPR001638">
    <property type="entry name" value="Solute-binding_3/MltF_N"/>
</dbReference>
<protein>
    <submittedName>
        <fullName evidence="4">Amino acid-binding protein</fullName>
    </submittedName>
</protein>
<dbReference type="AlphaFoldDB" id="M4RNP8"/>
<evidence type="ECO:0000313" key="4">
    <source>
        <dbReference type="EMBL" id="AGH44238.1"/>
    </source>
</evidence>
<keyword evidence="2" id="KW-0732">Signal</keyword>
<name>M4RNP8_9ALTE</name>
<dbReference type="EMBL" id="CP003837">
    <property type="protein sequence ID" value="AGH44238.1"/>
    <property type="molecule type" value="Genomic_DNA"/>
</dbReference>
<evidence type="ECO:0000256" key="1">
    <source>
        <dbReference type="ARBA" id="ARBA00010333"/>
    </source>
</evidence>
<dbReference type="Pfam" id="PF00497">
    <property type="entry name" value="SBP_bac_3"/>
    <property type="match status" value="1"/>
</dbReference>
<dbReference type="eggNOG" id="COG0834">
    <property type="taxonomic scope" value="Bacteria"/>
</dbReference>
<proteinExistence type="inferred from homology"/>
<gene>
    <name evidence="4" type="ORF">C427_2129</name>
</gene>
<dbReference type="Proteomes" id="UP000011864">
    <property type="component" value="Chromosome"/>
</dbReference>
<feature type="domain" description="Solute-binding protein family 3/N-terminal" evidence="3">
    <location>
        <begin position="21"/>
        <end position="245"/>
    </location>
</feature>
<organism evidence="4 5">
    <name type="scientific">Paraglaciecola psychrophila 170</name>
    <dbReference type="NCBI Taxonomy" id="1129794"/>
    <lineage>
        <taxon>Bacteria</taxon>
        <taxon>Pseudomonadati</taxon>
        <taxon>Pseudomonadota</taxon>
        <taxon>Gammaproteobacteria</taxon>
        <taxon>Alteromonadales</taxon>
        <taxon>Alteromonadaceae</taxon>
        <taxon>Paraglaciecola</taxon>
    </lineage>
</organism>
<evidence type="ECO:0000256" key="2">
    <source>
        <dbReference type="ARBA" id="ARBA00022729"/>
    </source>
</evidence>
<dbReference type="KEGG" id="gps:C427_2129"/>
<comment type="similarity">
    <text evidence="1">Belongs to the bacterial solute-binding protein 3 family.</text>
</comment>
<dbReference type="PANTHER" id="PTHR35936:SF19">
    <property type="entry name" value="AMINO-ACID-BINDING PROTEIN YXEM-RELATED"/>
    <property type="match status" value="1"/>
</dbReference>
<reference evidence="4 5" key="1">
    <citation type="journal article" date="2013" name="Genome Announc.">
        <title>Complete Genome Sequence of Glaciecola psychrophila Strain 170T.</title>
        <authorList>
            <person name="Yin J."/>
            <person name="Chen J."/>
            <person name="Liu G."/>
            <person name="Yu Y."/>
            <person name="Song L."/>
            <person name="Wang X."/>
            <person name="Qu X."/>
        </authorList>
    </citation>
    <scope>NUCLEOTIDE SEQUENCE [LARGE SCALE GENOMIC DNA]</scope>
    <source>
        <strain evidence="4 5">170</strain>
    </source>
</reference>
<dbReference type="PATRIC" id="fig|1129794.4.peg.2106"/>
<dbReference type="Gene3D" id="3.40.190.10">
    <property type="entry name" value="Periplasmic binding protein-like II"/>
    <property type="match status" value="2"/>
</dbReference>
<keyword evidence="5" id="KW-1185">Reference proteome</keyword>
<dbReference type="SUPFAM" id="SSF53850">
    <property type="entry name" value="Periplasmic binding protein-like II"/>
    <property type="match status" value="1"/>
</dbReference>
<dbReference type="HOGENOM" id="CLU_070548_0_0_6"/>
<evidence type="ECO:0000259" key="3">
    <source>
        <dbReference type="SMART" id="SM00062"/>
    </source>
</evidence>